<name>A0ACC2RAG1_9NEOP</name>
<dbReference type="EMBL" id="CM056778">
    <property type="protein sequence ID" value="KAJ8736074.1"/>
    <property type="molecule type" value="Genomic_DNA"/>
</dbReference>
<accession>A0ACC2RAG1</accession>
<comment type="caution">
    <text evidence="1">The sequence shown here is derived from an EMBL/GenBank/DDBJ whole genome shotgun (WGS) entry which is preliminary data.</text>
</comment>
<organism evidence="1 2">
    <name type="scientific">Mythimna loreyi</name>
    <dbReference type="NCBI Taxonomy" id="667449"/>
    <lineage>
        <taxon>Eukaryota</taxon>
        <taxon>Metazoa</taxon>
        <taxon>Ecdysozoa</taxon>
        <taxon>Arthropoda</taxon>
        <taxon>Hexapoda</taxon>
        <taxon>Insecta</taxon>
        <taxon>Pterygota</taxon>
        <taxon>Neoptera</taxon>
        <taxon>Endopterygota</taxon>
        <taxon>Lepidoptera</taxon>
        <taxon>Glossata</taxon>
        <taxon>Ditrysia</taxon>
        <taxon>Noctuoidea</taxon>
        <taxon>Noctuidae</taxon>
        <taxon>Noctuinae</taxon>
        <taxon>Hadenini</taxon>
        <taxon>Mythimna</taxon>
    </lineage>
</organism>
<evidence type="ECO:0000313" key="2">
    <source>
        <dbReference type="Proteomes" id="UP001231649"/>
    </source>
</evidence>
<dbReference type="Proteomes" id="UP001231649">
    <property type="component" value="Chromosome 2"/>
</dbReference>
<keyword evidence="2" id="KW-1185">Reference proteome</keyword>
<gene>
    <name evidence="1" type="ORF">PYW08_006730</name>
</gene>
<sequence>MFSQNCCTKICYYYTIMPYGRELIPDVLACQERPLRLQAPSSSVGTILYFYHKMCLPRNVLALAALFVGSVHSSWDFAVANGDLLEFYINQTKTDTVRFKSQTLGALAYDEVHNTILYVNKQKDNDTICAFNMSTMQYKYLTERNGRNIRGLAFDPATELLFFTDTKERTINWISLKPGFKNSVYGTTLIKINHGTPTDIAVDSCKGYIYWISADFLRIGRLERN</sequence>
<proteinExistence type="predicted"/>
<reference evidence="1" key="1">
    <citation type="submission" date="2023-03" db="EMBL/GenBank/DDBJ databases">
        <title>Chromosome-level genomes of two armyworms, Mythimna separata and Mythimna loreyi, provide insights into the biosynthesis and reception of sex pheromones.</title>
        <authorList>
            <person name="Zhao H."/>
        </authorList>
    </citation>
    <scope>NUCLEOTIDE SEQUENCE</scope>
    <source>
        <strain evidence="1">BeijingLab</strain>
    </source>
</reference>
<evidence type="ECO:0000313" key="1">
    <source>
        <dbReference type="EMBL" id="KAJ8736074.1"/>
    </source>
</evidence>
<protein>
    <submittedName>
        <fullName evidence="1">Uncharacterized protein</fullName>
    </submittedName>
</protein>